<evidence type="ECO:0000256" key="1">
    <source>
        <dbReference type="SAM" id="MobiDB-lite"/>
    </source>
</evidence>
<dbReference type="AlphaFoldDB" id="A0A7W3JSA2"/>
<dbReference type="Gene3D" id="3.90.1200.10">
    <property type="match status" value="1"/>
</dbReference>
<gene>
    <name evidence="3" type="ORF">FB555_000273</name>
</gene>
<keyword evidence="4" id="KW-1185">Reference proteome</keyword>
<dbReference type="GO" id="GO:0016301">
    <property type="term" value="F:kinase activity"/>
    <property type="evidence" value="ECO:0007669"/>
    <property type="project" value="UniProtKB-KW"/>
</dbReference>
<comment type="caution">
    <text evidence="3">The sequence shown here is derived from an EMBL/GenBank/DDBJ whole genome shotgun (WGS) entry which is preliminary data.</text>
</comment>
<keyword evidence="3" id="KW-0418">Kinase</keyword>
<dbReference type="InterPro" id="IPR011009">
    <property type="entry name" value="Kinase-like_dom_sf"/>
</dbReference>
<dbReference type="InterPro" id="IPR051678">
    <property type="entry name" value="AGP_Transferase"/>
</dbReference>
<keyword evidence="3" id="KW-0808">Transferase</keyword>
<sequence length="359" mass="38583">MARSHLTLAALATSAVADFDPVRSASFSTGEHGDFFAAVVENAAGRELLVRVPNSAEAEAQLSSELYALEHMSAGIRSRLAFEVPTVIGRATIGKTFGLIFDFLKGTSVSLADFRQDSDVPVSVGRGIAAIHALPTSFVVDASLPVFYAPEVQKQTRELVDKARATNLLPAALVARWQNAVDDAALWMFEPTVTHGSLNADSFLVGEDSLTAVLGWATLRVGDPAWDLHWMINVDLDAQDIAFGAYSAARRSAADPKLRQRATLYSELELARWLLHGVEQKSPEIVDDAINMLDRLVDSVHAETSSPIAPGLDEALTVTQVVELLEDTPGGSQSADPRGDYRGMPPVTDNQRSSSSLSE</sequence>
<evidence type="ECO:0000259" key="2">
    <source>
        <dbReference type="Pfam" id="PF01636"/>
    </source>
</evidence>
<dbReference type="Pfam" id="PF01636">
    <property type="entry name" value="APH"/>
    <property type="match status" value="1"/>
</dbReference>
<protein>
    <submittedName>
        <fullName evidence="3">Aminoglycoside phosphotransferase (APT) family kinase protein</fullName>
    </submittedName>
</protein>
<feature type="region of interest" description="Disordered" evidence="1">
    <location>
        <begin position="327"/>
        <end position="359"/>
    </location>
</feature>
<evidence type="ECO:0000313" key="4">
    <source>
        <dbReference type="Proteomes" id="UP000524237"/>
    </source>
</evidence>
<evidence type="ECO:0000313" key="3">
    <source>
        <dbReference type="EMBL" id="MBA8828202.1"/>
    </source>
</evidence>
<accession>A0A7W3JSA2</accession>
<proteinExistence type="predicted"/>
<organism evidence="3 4">
    <name type="scientific">Alpinimonas psychrophila</name>
    <dbReference type="NCBI Taxonomy" id="748908"/>
    <lineage>
        <taxon>Bacteria</taxon>
        <taxon>Bacillati</taxon>
        <taxon>Actinomycetota</taxon>
        <taxon>Actinomycetes</taxon>
        <taxon>Micrococcales</taxon>
        <taxon>Microbacteriaceae</taxon>
        <taxon>Alpinimonas</taxon>
    </lineage>
</organism>
<dbReference type="RefSeq" id="WP_182483652.1">
    <property type="nucleotide sequence ID" value="NZ_JACGWU010000001.1"/>
</dbReference>
<feature type="compositionally biased region" description="Polar residues" evidence="1">
    <location>
        <begin position="348"/>
        <end position="359"/>
    </location>
</feature>
<dbReference type="Proteomes" id="UP000524237">
    <property type="component" value="Unassembled WGS sequence"/>
</dbReference>
<name>A0A7W3JSA2_9MICO</name>
<feature type="domain" description="Aminoglycoside phosphotransferase" evidence="2">
    <location>
        <begin position="42"/>
        <end position="251"/>
    </location>
</feature>
<dbReference type="PANTHER" id="PTHR21310">
    <property type="entry name" value="AMINOGLYCOSIDE PHOSPHOTRANSFERASE-RELATED-RELATED"/>
    <property type="match status" value="1"/>
</dbReference>
<reference evidence="3 4" key="1">
    <citation type="submission" date="2020-07" db="EMBL/GenBank/DDBJ databases">
        <title>Sequencing the genomes of 1000 actinobacteria strains.</title>
        <authorList>
            <person name="Klenk H.-P."/>
        </authorList>
    </citation>
    <scope>NUCLEOTIDE SEQUENCE [LARGE SCALE GENOMIC DNA]</scope>
    <source>
        <strain evidence="3 4">DSM 23737</strain>
    </source>
</reference>
<dbReference type="InterPro" id="IPR002575">
    <property type="entry name" value="Aminoglycoside_PTrfase"/>
</dbReference>
<dbReference type="EMBL" id="JACGWU010000001">
    <property type="protein sequence ID" value="MBA8828202.1"/>
    <property type="molecule type" value="Genomic_DNA"/>
</dbReference>
<dbReference type="SUPFAM" id="SSF56112">
    <property type="entry name" value="Protein kinase-like (PK-like)"/>
    <property type="match status" value="1"/>
</dbReference>